<feature type="domain" description="Nose resistant-to-fluoxetine protein N-terminal" evidence="1">
    <location>
        <begin position="1"/>
        <end position="80"/>
    </location>
</feature>
<dbReference type="AlphaFoldDB" id="A0AAV8ZA96"/>
<dbReference type="EMBL" id="JAPWTK010000008">
    <property type="protein sequence ID" value="KAJ8960417.1"/>
    <property type="molecule type" value="Genomic_DNA"/>
</dbReference>
<dbReference type="Proteomes" id="UP001162162">
    <property type="component" value="Unassembled WGS sequence"/>
</dbReference>
<gene>
    <name evidence="2" type="ORF">NQ318_013698</name>
</gene>
<name>A0AAV8ZA96_9CUCU</name>
<protein>
    <recommendedName>
        <fullName evidence="1">Nose resistant-to-fluoxetine protein N-terminal domain-containing protein</fullName>
    </recommendedName>
</protein>
<accession>A0AAV8ZA96</accession>
<sequence length="82" mass="9304">MDASGRPEAGFVYGNNLWIGSHGQCKDISNTKPLEINHEKIGREATAHEYPPYTMGFTMVYLRHNSTLQHHTQLPLEHTLNT</sequence>
<evidence type="ECO:0000259" key="1">
    <source>
        <dbReference type="Pfam" id="PF20146"/>
    </source>
</evidence>
<dbReference type="Pfam" id="PF20146">
    <property type="entry name" value="NRF"/>
    <property type="match status" value="1"/>
</dbReference>
<keyword evidence="3" id="KW-1185">Reference proteome</keyword>
<reference evidence="2" key="1">
    <citation type="journal article" date="2023" name="Insect Mol. Biol.">
        <title>Genome sequencing provides insights into the evolution of gene families encoding plant cell wall-degrading enzymes in longhorned beetles.</title>
        <authorList>
            <person name="Shin N.R."/>
            <person name="Okamura Y."/>
            <person name="Kirsch R."/>
            <person name="Pauchet Y."/>
        </authorList>
    </citation>
    <scope>NUCLEOTIDE SEQUENCE</scope>
    <source>
        <strain evidence="2">AMC_N1</strain>
    </source>
</reference>
<comment type="caution">
    <text evidence="2">The sequence shown here is derived from an EMBL/GenBank/DDBJ whole genome shotgun (WGS) entry which is preliminary data.</text>
</comment>
<evidence type="ECO:0000313" key="2">
    <source>
        <dbReference type="EMBL" id="KAJ8960417.1"/>
    </source>
</evidence>
<dbReference type="InterPro" id="IPR006621">
    <property type="entry name" value="Nose-resist-to-fluoxetine_N"/>
</dbReference>
<proteinExistence type="predicted"/>
<organism evidence="2 3">
    <name type="scientific">Aromia moschata</name>
    <dbReference type="NCBI Taxonomy" id="1265417"/>
    <lineage>
        <taxon>Eukaryota</taxon>
        <taxon>Metazoa</taxon>
        <taxon>Ecdysozoa</taxon>
        <taxon>Arthropoda</taxon>
        <taxon>Hexapoda</taxon>
        <taxon>Insecta</taxon>
        <taxon>Pterygota</taxon>
        <taxon>Neoptera</taxon>
        <taxon>Endopterygota</taxon>
        <taxon>Coleoptera</taxon>
        <taxon>Polyphaga</taxon>
        <taxon>Cucujiformia</taxon>
        <taxon>Chrysomeloidea</taxon>
        <taxon>Cerambycidae</taxon>
        <taxon>Cerambycinae</taxon>
        <taxon>Callichromatini</taxon>
        <taxon>Aromia</taxon>
    </lineage>
</organism>
<evidence type="ECO:0000313" key="3">
    <source>
        <dbReference type="Proteomes" id="UP001162162"/>
    </source>
</evidence>